<accession>A0ABX1SDB0</accession>
<keyword evidence="3" id="KW-1185">Reference proteome</keyword>
<dbReference type="EMBL" id="JAAXLA010000023">
    <property type="protein sequence ID" value="NMH98478.1"/>
    <property type="molecule type" value="Genomic_DNA"/>
</dbReference>
<keyword evidence="1" id="KW-0812">Transmembrane</keyword>
<proteinExistence type="predicted"/>
<protein>
    <recommendedName>
        <fullName evidence="4">DUF4131 domain-containing protein</fullName>
    </recommendedName>
</protein>
<keyword evidence="1" id="KW-0472">Membrane</keyword>
<evidence type="ECO:0008006" key="4">
    <source>
        <dbReference type="Google" id="ProtNLM"/>
    </source>
</evidence>
<evidence type="ECO:0000256" key="1">
    <source>
        <dbReference type="SAM" id="Phobius"/>
    </source>
</evidence>
<evidence type="ECO:0000313" key="3">
    <source>
        <dbReference type="Proteomes" id="UP000820669"/>
    </source>
</evidence>
<reference evidence="2 3" key="1">
    <citation type="submission" date="2020-04" db="EMBL/GenBank/DDBJ databases">
        <authorList>
            <person name="Klaysubun C."/>
            <person name="Duangmal K."/>
            <person name="Lipun K."/>
        </authorList>
    </citation>
    <scope>NUCLEOTIDE SEQUENCE [LARGE SCALE GENOMIC DNA]</scope>
    <source>
        <strain evidence="2 3">K10HN5</strain>
    </source>
</reference>
<feature type="transmembrane region" description="Helical" evidence="1">
    <location>
        <begin position="35"/>
        <end position="58"/>
    </location>
</feature>
<feature type="transmembrane region" description="Helical" evidence="1">
    <location>
        <begin position="65"/>
        <end position="86"/>
    </location>
</feature>
<dbReference type="RefSeq" id="WP_169381924.1">
    <property type="nucleotide sequence ID" value="NZ_JAAXLA010000023.1"/>
</dbReference>
<organism evidence="2 3">
    <name type="scientific">Pseudonocardia acidicola</name>
    <dbReference type="NCBI Taxonomy" id="2724939"/>
    <lineage>
        <taxon>Bacteria</taxon>
        <taxon>Bacillati</taxon>
        <taxon>Actinomycetota</taxon>
        <taxon>Actinomycetes</taxon>
        <taxon>Pseudonocardiales</taxon>
        <taxon>Pseudonocardiaceae</taxon>
        <taxon>Pseudonocardia</taxon>
    </lineage>
</organism>
<dbReference type="Proteomes" id="UP000820669">
    <property type="component" value="Unassembled WGS sequence"/>
</dbReference>
<sequence length="190" mass="20462">MTLPTRRRRALGIATVVATGLAVLAAADPFHLLLAPWYVGVLVTVTIVLATVWLAGLLRRRAMRVLLVVAGVVLVLGWSAFVWLLAQLRGPERVVGETAAGDYRLVTVQGAVFAADPIYAVRLRTGSGPFAQDALVWQGLRNGAPPADIRFHGDDEVEVVARGGCGYRSHVDRLTLAVDPVHRPLRLDSC</sequence>
<name>A0ABX1SDB0_9PSEU</name>
<gene>
    <name evidence="2" type="ORF">HF526_14355</name>
</gene>
<evidence type="ECO:0000313" key="2">
    <source>
        <dbReference type="EMBL" id="NMH98478.1"/>
    </source>
</evidence>
<keyword evidence="1" id="KW-1133">Transmembrane helix</keyword>
<comment type="caution">
    <text evidence="2">The sequence shown here is derived from an EMBL/GenBank/DDBJ whole genome shotgun (WGS) entry which is preliminary data.</text>
</comment>